<organism evidence="2 3">
    <name type="scientific">Bicyclus anynana</name>
    <name type="common">Squinting bush brown butterfly</name>
    <dbReference type="NCBI Taxonomy" id="110368"/>
    <lineage>
        <taxon>Eukaryota</taxon>
        <taxon>Metazoa</taxon>
        <taxon>Ecdysozoa</taxon>
        <taxon>Arthropoda</taxon>
        <taxon>Hexapoda</taxon>
        <taxon>Insecta</taxon>
        <taxon>Pterygota</taxon>
        <taxon>Neoptera</taxon>
        <taxon>Endopterygota</taxon>
        <taxon>Lepidoptera</taxon>
        <taxon>Glossata</taxon>
        <taxon>Ditrysia</taxon>
        <taxon>Papilionoidea</taxon>
        <taxon>Nymphalidae</taxon>
        <taxon>Satyrinae</taxon>
        <taxon>Satyrini</taxon>
        <taxon>Mycalesina</taxon>
        <taxon>Bicyclus</taxon>
    </lineage>
</organism>
<dbReference type="Gene3D" id="1.25.40.990">
    <property type="match status" value="1"/>
</dbReference>
<dbReference type="InterPro" id="IPR045107">
    <property type="entry name" value="SAC3/GANP/THP3"/>
</dbReference>
<dbReference type="RefSeq" id="XP_052737841.1">
    <property type="nucleotide sequence ID" value="XM_052881881.1"/>
</dbReference>
<keyword evidence="2" id="KW-1185">Reference proteome</keyword>
<dbReference type="GeneID" id="112054874"/>
<protein>
    <submittedName>
        <fullName evidence="3">SAC3 domain-containing protein 1</fullName>
    </submittedName>
</protein>
<sequence>MSNNDNSVENGLTIHGTCMELCPTEEVTLRMKEKLVHVLEVTSSGHKLVKSFCRSAANSNLAVPRMLRPFGVLSDTVHYLLLELSNRTDVKMSVLYDFLDDRLRAVRQDMTIQRLPPEQCVILLEPMIRFYVYYGYRLYNHPISEYDPVLNRKHLLECIKWFLNCCDKLDSTQTVQCDINTIIGNFNSLDICKTSPELYYDRILIESLYILSNLDDIHPLHRYLALPGHVKKASALKLAYYIALANMNNNYVRVLKLSKHLCPLTFSVLSLYLPTLQRKALHAMSHAYNSKHLVVPVEVLKQWLAFNTLEEVRAICIHYGMSLVREKDGICFEKAKFKNNVEQHRQLCFQAKILQLKLDEVLSYTI</sequence>
<feature type="domain" description="SAC3/GANP/THP3 conserved" evidence="1">
    <location>
        <begin position="21"/>
        <end position="323"/>
    </location>
</feature>
<dbReference type="InterPro" id="IPR005062">
    <property type="entry name" value="SAC3/GANP/THP3_conserved"/>
</dbReference>
<dbReference type="Proteomes" id="UP001652582">
    <property type="component" value="Chromosome 5"/>
</dbReference>
<proteinExistence type="predicted"/>
<dbReference type="PANTHER" id="PTHR12436">
    <property type="entry name" value="80 KDA MCM3-ASSOCIATED PROTEIN"/>
    <property type="match status" value="1"/>
</dbReference>
<evidence type="ECO:0000313" key="2">
    <source>
        <dbReference type="Proteomes" id="UP001652582"/>
    </source>
</evidence>
<dbReference type="Pfam" id="PF03399">
    <property type="entry name" value="SAC3_GANP"/>
    <property type="match status" value="1"/>
</dbReference>
<evidence type="ECO:0000313" key="3">
    <source>
        <dbReference type="RefSeq" id="XP_052737841.1"/>
    </source>
</evidence>
<gene>
    <name evidence="3" type="primary">LOC112054874</name>
</gene>
<dbReference type="PANTHER" id="PTHR12436:SF38">
    <property type="entry name" value="SAC3 DOMAIN-CONTAINING PROTEIN 1"/>
    <property type="match status" value="1"/>
</dbReference>
<name>A0ABM3LFJ4_BICAN</name>
<reference evidence="3" key="1">
    <citation type="submission" date="2025-08" db="UniProtKB">
        <authorList>
            <consortium name="RefSeq"/>
        </authorList>
    </citation>
    <scope>IDENTIFICATION</scope>
</reference>
<evidence type="ECO:0000259" key="1">
    <source>
        <dbReference type="Pfam" id="PF03399"/>
    </source>
</evidence>
<accession>A0ABM3LFJ4</accession>